<feature type="transmembrane region" description="Helical" evidence="2">
    <location>
        <begin position="12"/>
        <end position="33"/>
    </location>
</feature>
<dbReference type="GO" id="GO:0006998">
    <property type="term" value="P:nuclear envelope organization"/>
    <property type="evidence" value="ECO:0007669"/>
    <property type="project" value="InterPro"/>
</dbReference>
<keyword evidence="2" id="KW-0812">Transmembrane</keyword>
<keyword evidence="2" id="KW-0472">Membrane</keyword>
<dbReference type="GO" id="GO:0055088">
    <property type="term" value="P:lipid homeostasis"/>
    <property type="evidence" value="ECO:0007669"/>
    <property type="project" value="InterPro"/>
</dbReference>
<feature type="domain" description="Brl1/Brr6" evidence="3">
    <location>
        <begin position="5"/>
        <end position="139"/>
    </location>
</feature>
<gene>
    <name evidence="4" type="ORF">CXG81DRAFT_11737</name>
</gene>
<protein>
    <recommendedName>
        <fullName evidence="3">Brl1/Brr6 domain-containing protein</fullName>
    </recommendedName>
</protein>
<dbReference type="PANTHER" id="PTHR28136:SF1">
    <property type="entry name" value="NUCLEUS EXPORT PROTEIN BRL1"/>
    <property type="match status" value="1"/>
</dbReference>
<organism evidence="4 5">
    <name type="scientific">Caulochytrium protostelioides</name>
    <dbReference type="NCBI Taxonomy" id="1555241"/>
    <lineage>
        <taxon>Eukaryota</taxon>
        <taxon>Fungi</taxon>
        <taxon>Fungi incertae sedis</taxon>
        <taxon>Chytridiomycota</taxon>
        <taxon>Chytridiomycota incertae sedis</taxon>
        <taxon>Chytridiomycetes</taxon>
        <taxon>Caulochytriales</taxon>
        <taxon>Caulochytriaceae</taxon>
        <taxon>Caulochytrium</taxon>
    </lineage>
</organism>
<evidence type="ECO:0000256" key="2">
    <source>
        <dbReference type="SAM" id="Phobius"/>
    </source>
</evidence>
<evidence type="ECO:0000313" key="5">
    <source>
        <dbReference type="Proteomes" id="UP000274922"/>
    </source>
</evidence>
<dbReference type="PANTHER" id="PTHR28136">
    <property type="entry name" value="NUCLEUS EXPORT PROTEIN BRR6"/>
    <property type="match status" value="1"/>
</dbReference>
<dbReference type="SMART" id="SM01042">
    <property type="entry name" value="Brr6_like_C_C"/>
    <property type="match status" value="1"/>
</dbReference>
<dbReference type="EMBL" id="ML014165">
    <property type="protein sequence ID" value="RKP01633.1"/>
    <property type="molecule type" value="Genomic_DNA"/>
</dbReference>
<accession>A0A4P9X8K7</accession>
<name>A0A4P9X8K7_9FUNG</name>
<feature type="compositionally biased region" description="Pro residues" evidence="1">
    <location>
        <begin position="160"/>
        <end position="169"/>
    </location>
</feature>
<dbReference type="AlphaFoldDB" id="A0A4P9X8K7"/>
<dbReference type="InterPro" id="IPR018767">
    <property type="entry name" value="Brl1/Brr6_dom"/>
</dbReference>
<feature type="compositionally biased region" description="Pro residues" evidence="1">
    <location>
        <begin position="179"/>
        <end position="197"/>
    </location>
</feature>
<dbReference type="GO" id="GO:0031965">
    <property type="term" value="C:nuclear membrane"/>
    <property type="evidence" value="ECO:0007669"/>
    <property type="project" value="InterPro"/>
</dbReference>
<dbReference type="InterPro" id="IPR040202">
    <property type="entry name" value="Brl1/Brr6"/>
</dbReference>
<keyword evidence="5" id="KW-1185">Reference proteome</keyword>
<evidence type="ECO:0000313" key="4">
    <source>
        <dbReference type="EMBL" id="RKP01633.1"/>
    </source>
</evidence>
<dbReference type="Proteomes" id="UP000274922">
    <property type="component" value="Unassembled WGS sequence"/>
</dbReference>
<feature type="region of interest" description="Disordered" evidence="1">
    <location>
        <begin position="151"/>
        <end position="221"/>
    </location>
</feature>
<evidence type="ECO:0000256" key="1">
    <source>
        <dbReference type="SAM" id="MobiDB-lite"/>
    </source>
</evidence>
<feature type="compositionally biased region" description="Basic and acidic residues" evidence="1">
    <location>
        <begin position="201"/>
        <end position="212"/>
    </location>
</feature>
<reference evidence="5" key="1">
    <citation type="journal article" date="2018" name="Nat. Microbiol.">
        <title>Leveraging single-cell genomics to expand the fungal tree of life.</title>
        <authorList>
            <person name="Ahrendt S.R."/>
            <person name="Quandt C.A."/>
            <person name="Ciobanu D."/>
            <person name="Clum A."/>
            <person name="Salamov A."/>
            <person name="Andreopoulos B."/>
            <person name="Cheng J.F."/>
            <person name="Woyke T."/>
            <person name="Pelin A."/>
            <person name="Henrissat B."/>
            <person name="Reynolds N.K."/>
            <person name="Benny G.L."/>
            <person name="Smith M.E."/>
            <person name="James T.Y."/>
            <person name="Grigoriev I.V."/>
        </authorList>
    </citation>
    <scope>NUCLEOTIDE SEQUENCE [LARGE SCALE GENOMIC DNA]</scope>
    <source>
        <strain evidence="5">ATCC 52028</strain>
    </source>
</reference>
<evidence type="ECO:0000259" key="3">
    <source>
        <dbReference type="SMART" id="SM01042"/>
    </source>
</evidence>
<sequence length="238" mass="26150">MPYVMTNYLQLLFSTFVLAVVVYVVVQVIRVVHHDLALQTHKRSTELLTEIAACTKQYVLNRCDPPEARVPAMEARCGAWERCMAQDHARVGGLKVAAETVADIMNHFVEPLSLKAMLFGLLLVVSALVMPVHALRAVGIWPAFGSRATHRHAVDQPAGPASPPPPRPPALAQARRRWPPPPLPPPPPRRALEPAPPTTMRYDDGARWHPDAPARLAGSDAAARHLRGAPAYLTHSWD</sequence>
<dbReference type="STRING" id="1555241.A0A4P9X8K7"/>
<proteinExistence type="predicted"/>
<feature type="transmembrane region" description="Helical" evidence="2">
    <location>
        <begin position="118"/>
        <end position="144"/>
    </location>
</feature>
<keyword evidence="2" id="KW-1133">Transmembrane helix</keyword>
<dbReference type="Pfam" id="PF10104">
    <property type="entry name" value="Brr6_like_C_C"/>
    <property type="match status" value="1"/>
</dbReference>
<dbReference type="OrthoDB" id="5961at2759"/>